<accession>A0A0K0CT34</accession>
<keyword evidence="1" id="KW-1185">Reference proteome</keyword>
<proteinExistence type="predicted"/>
<dbReference type="STRING" id="6313.A0A0K0CT34"/>
<protein>
    <submittedName>
        <fullName evidence="2">Inorganic diphosphatase</fullName>
    </submittedName>
</protein>
<evidence type="ECO:0000313" key="1">
    <source>
        <dbReference type="Proteomes" id="UP000035642"/>
    </source>
</evidence>
<sequence length="147" mass="16425">MFPYLGFNIDSLTGTSGVDMRAVVEMRPILRSSLPDMSKPAKIYDLADFQAADKELPDDADRYVVEQYPTFYNMSCCVDHGCQKKEISTVLWMLLCFLVKGVKDSFGERFGFFVFTGASVISLRRLSSTVLPGSSGVEHWFNGGCNH</sequence>
<organism evidence="1 2">
    <name type="scientific">Angiostrongylus cantonensis</name>
    <name type="common">Rat lungworm</name>
    <dbReference type="NCBI Taxonomy" id="6313"/>
    <lineage>
        <taxon>Eukaryota</taxon>
        <taxon>Metazoa</taxon>
        <taxon>Ecdysozoa</taxon>
        <taxon>Nematoda</taxon>
        <taxon>Chromadorea</taxon>
        <taxon>Rhabditida</taxon>
        <taxon>Rhabditina</taxon>
        <taxon>Rhabditomorpha</taxon>
        <taxon>Strongyloidea</taxon>
        <taxon>Metastrongylidae</taxon>
        <taxon>Angiostrongylus</taxon>
    </lineage>
</organism>
<evidence type="ECO:0000313" key="2">
    <source>
        <dbReference type="WBParaSite" id="ACAC_0000019201-mRNA-1"/>
    </source>
</evidence>
<dbReference type="AlphaFoldDB" id="A0A0K0CT34"/>
<reference evidence="1" key="1">
    <citation type="submission" date="2012-09" db="EMBL/GenBank/DDBJ databases">
        <authorList>
            <person name="Martin A.A."/>
        </authorList>
    </citation>
    <scope>NUCLEOTIDE SEQUENCE</scope>
</reference>
<name>A0A0K0CT34_ANGCA</name>
<reference evidence="2" key="2">
    <citation type="submission" date="2017-02" db="UniProtKB">
        <authorList>
            <consortium name="WormBaseParasite"/>
        </authorList>
    </citation>
    <scope>IDENTIFICATION</scope>
</reference>
<dbReference type="Proteomes" id="UP000035642">
    <property type="component" value="Unassembled WGS sequence"/>
</dbReference>
<dbReference type="WBParaSite" id="ACAC_0000019201-mRNA-1">
    <property type="protein sequence ID" value="ACAC_0000019201-mRNA-1"/>
    <property type="gene ID" value="ACAC_0000019201"/>
</dbReference>